<gene>
    <name evidence="1" type="ORF">glysoja_041536</name>
</gene>
<dbReference type="PANTHER" id="PTHR33116:SF78">
    <property type="entry name" value="OS12G0587133 PROTEIN"/>
    <property type="match status" value="1"/>
</dbReference>
<accession>A0A0B2RQZ5</accession>
<organism evidence="1">
    <name type="scientific">Glycine soja</name>
    <name type="common">Wild soybean</name>
    <dbReference type="NCBI Taxonomy" id="3848"/>
    <lineage>
        <taxon>Eukaryota</taxon>
        <taxon>Viridiplantae</taxon>
        <taxon>Streptophyta</taxon>
        <taxon>Embryophyta</taxon>
        <taxon>Tracheophyta</taxon>
        <taxon>Spermatophyta</taxon>
        <taxon>Magnoliopsida</taxon>
        <taxon>eudicotyledons</taxon>
        <taxon>Gunneridae</taxon>
        <taxon>Pentapetalae</taxon>
        <taxon>rosids</taxon>
        <taxon>fabids</taxon>
        <taxon>Fabales</taxon>
        <taxon>Fabaceae</taxon>
        <taxon>Papilionoideae</taxon>
        <taxon>50 kb inversion clade</taxon>
        <taxon>NPAAA clade</taxon>
        <taxon>indigoferoid/millettioid clade</taxon>
        <taxon>Phaseoleae</taxon>
        <taxon>Glycine</taxon>
        <taxon>Glycine subgen. Soja</taxon>
    </lineage>
</organism>
<dbReference type="Proteomes" id="UP000053555">
    <property type="component" value="Unassembled WGS sequence"/>
</dbReference>
<dbReference type="EMBL" id="KN649138">
    <property type="protein sequence ID" value="KHN34212.1"/>
    <property type="molecule type" value="Genomic_DNA"/>
</dbReference>
<protein>
    <submittedName>
        <fullName evidence="1">Putative ribonuclease H protein</fullName>
    </submittedName>
</protein>
<dbReference type="PANTHER" id="PTHR33116">
    <property type="entry name" value="REVERSE TRANSCRIPTASE ZINC-BINDING DOMAIN-CONTAINING PROTEIN-RELATED-RELATED"/>
    <property type="match status" value="1"/>
</dbReference>
<sequence length="149" mass="17276">MQNLFLPQGVCDAIDRISRQFIWGSPPSHWVDWNTISLPRSNGGLGIRPTREASVALHGKHVWSVIHDPTKLWVQIQKDKYLKGDWIFHHRDYAGCFYTWTSIKKLAMILQPGFSYRIGQGFVSMWYDVGQPRGLLLLYLIMSTFQILI</sequence>
<proteinExistence type="predicted"/>
<evidence type="ECO:0000313" key="1">
    <source>
        <dbReference type="EMBL" id="KHN34212.1"/>
    </source>
</evidence>
<dbReference type="AlphaFoldDB" id="A0A0B2RQZ5"/>
<reference evidence="1" key="1">
    <citation type="submission" date="2014-07" db="EMBL/GenBank/DDBJ databases">
        <title>Identification of a novel salt tolerance gene in wild soybean by whole-genome sequencing.</title>
        <authorList>
            <person name="Lam H.-M."/>
            <person name="Qi X."/>
            <person name="Li M.-W."/>
            <person name="Liu X."/>
            <person name="Xie M."/>
            <person name="Ni M."/>
            <person name="Xu X."/>
        </authorList>
    </citation>
    <scope>NUCLEOTIDE SEQUENCE [LARGE SCALE GENOMIC DNA]</scope>
    <source>
        <tissue evidence="1">Root</tissue>
    </source>
</reference>
<name>A0A0B2RQZ5_GLYSO</name>